<evidence type="ECO:0008006" key="3">
    <source>
        <dbReference type="Google" id="ProtNLM"/>
    </source>
</evidence>
<proteinExistence type="predicted"/>
<name>A0A177APB1_9BILA</name>
<evidence type="ECO:0000313" key="2">
    <source>
        <dbReference type="Proteomes" id="UP000078046"/>
    </source>
</evidence>
<accession>A0A177APB1</accession>
<keyword evidence="2" id="KW-1185">Reference proteome</keyword>
<dbReference type="EMBL" id="LWCA01002438">
    <property type="protein sequence ID" value="OAF63869.1"/>
    <property type="molecule type" value="Genomic_DNA"/>
</dbReference>
<sequence length="164" mass="18286">MIIEAFCANNLAPILVDTGASKNFCSEQFEKQFEAKAVARQSFVVAFGGNIETNKQVIVPLCYGSVAVKVDCYLLTPWPYEFEIILGMEFFIFHGIILNLAENYLVFNFELAHQLFTCSNTQNVGLIQTTNDCQSLIVQTVADDIQVSSESRALQDTPLELNCI</sequence>
<comment type="caution">
    <text evidence="1">The sequence shown here is derived from an EMBL/GenBank/DDBJ whole genome shotgun (WGS) entry which is preliminary data.</text>
</comment>
<organism evidence="1 2">
    <name type="scientific">Intoshia linei</name>
    <dbReference type="NCBI Taxonomy" id="1819745"/>
    <lineage>
        <taxon>Eukaryota</taxon>
        <taxon>Metazoa</taxon>
        <taxon>Spiralia</taxon>
        <taxon>Lophotrochozoa</taxon>
        <taxon>Mesozoa</taxon>
        <taxon>Orthonectida</taxon>
        <taxon>Rhopaluridae</taxon>
        <taxon>Intoshia</taxon>
    </lineage>
</organism>
<reference evidence="1 2" key="1">
    <citation type="submission" date="2016-04" db="EMBL/GenBank/DDBJ databases">
        <title>The genome of Intoshia linei affirms orthonectids as highly simplified spiralians.</title>
        <authorList>
            <person name="Mikhailov K.V."/>
            <person name="Slusarev G.S."/>
            <person name="Nikitin M.A."/>
            <person name="Logacheva M.D."/>
            <person name="Penin A."/>
            <person name="Aleoshin V."/>
            <person name="Panchin Y.V."/>
        </authorList>
    </citation>
    <scope>NUCLEOTIDE SEQUENCE [LARGE SCALE GENOMIC DNA]</scope>
    <source>
        <strain evidence="1">Intl2013</strain>
        <tissue evidence="1">Whole animal</tissue>
    </source>
</reference>
<gene>
    <name evidence="1" type="ORF">A3Q56_08427</name>
</gene>
<dbReference type="SUPFAM" id="SSF50630">
    <property type="entry name" value="Acid proteases"/>
    <property type="match status" value="1"/>
</dbReference>
<dbReference type="Gene3D" id="2.40.70.10">
    <property type="entry name" value="Acid Proteases"/>
    <property type="match status" value="1"/>
</dbReference>
<protein>
    <recommendedName>
        <fullName evidence="3">Peptidase A2 domain-containing protein</fullName>
    </recommendedName>
</protein>
<evidence type="ECO:0000313" key="1">
    <source>
        <dbReference type="EMBL" id="OAF63869.1"/>
    </source>
</evidence>
<dbReference type="CDD" id="cd00303">
    <property type="entry name" value="retropepsin_like"/>
    <property type="match status" value="1"/>
</dbReference>
<dbReference type="Proteomes" id="UP000078046">
    <property type="component" value="Unassembled WGS sequence"/>
</dbReference>
<dbReference type="AlphaFoldDB" id="A0A177APB1"/>
<dbReference type="InterPro" id="IPR021109">
    <property type="entry name" value="Peptidase_aspartic_dom_sf"/>
</dbReference>